<comment type="caution">
    <text evidence="2">The sequence shown here is derived from an EMBL/GenBank/DDBJ whole genome shotgun (WGS) entry which is preliminary data.</text>
</comment>
<organism evidence="2 3">
    <name type="scientific">Amycolatopsis oliviviridis</name>
    <dbReference type="NCBI Taxonomy" id="1471590"/>
    <lineage>
        <taxon>Bacteria</taxon>
        <taxon>Bacillati</taxon>
        <taxon>Actinomycetota</taxon>
        <taxon>Actinomycetes</taxon>
        <taxon>Pseudonocardiales</taxon>
        <taxon>Pseudonocardiaceae</taxon>
        <taxon>Amycolatopsis</taxon>
    </lineage>
</organism>
<dbReference type="EMBL" id="BNAY01000003">
    <property type="protein sequence ID" value="GHH15181.1"/>
    <property type="molecule type" value="Genomic_DNA"/>
</dbReference>
<reference evidence="3" key="1">
    <citation type="journal article" date="2019" name="Int. J. Syst. Evol. Microbiol.">
        <title>The Global Catalogue of Microorganisms (GCM) 10K type strain sequencing project: providing services to taxonomists for standard genome sequencing and annotation.</title>
        <authorList>
            <consortium name="The Broad Institute Genomics Platform"/>
            <consortium name="The Broad Institute Genome Sequencing Center for Infectious Disease"/>
            <person name="Wu L."/>
            <person name="Ma J."/>
        </authorList>
    </citation>
    <scope>NUCLEOTIDE SEQUENCE [LARGE SCALE GENOMIC DNA]</scope>
    <source>
        <strain evidence="3">CGMCC 4.7683</strain>
    </source>
</reference>
<protein>
    <submittedName>
        <fullName evidence="2">Uncharacterized protein</fullName>
    </submittedName>
</protein>
<feature type="region of interest" description="Disordered" evidence="1">
    <location>
        <begin position="62"/>
        <end position="82"/>
    </location>
</feature>
<evidence type="ECO:0000313" key="2">
    <source>
        <dbReference type="EMBL" id="GHH15181.1"/>
    </source>
</evidence>
<accession>A0ABQ3LJQ2</accession>
<evidence type="ECO:0000313" key="3">
    <source>
        <dbReference type="Proteomes" id="UP000635387"/>
    </source>
</evidence>
<feature type="region of interest" description="Disordered" evidence="1">
    <location>
        <begin position="1"/>
        <end position="25"/>
    </location>
</feature>
<name>A0ABQ3LJQ2_9PSEU</name>
<sequence>MTSSVPPAGVVRGSAAPATAGDKAPTVAIPAARALDRRIVRLVSGPGTWGFGSRFMTRRSRGRTLPRVGENHLTPAISAAMP</sequence>
<evidence type="ECO:0000256" key="1">
    <source>
        <dbReference type="SAM" id="MobiDB-lite"/>
    </source>
</evidence>
<proteinExistence type="predicted"/>
<keyword evidence="3" id="KW-1185">Reference proteome</keyword>
<gene>
    <name evidence="2" type="ORF">GCM10017790_29270</name>
</gene>
<dbReference type="Proteomes" id="UP000635387">
    <property type="component" value="Unassembled WGS sequence"/>
</dbReference>